<dbReference type="Proteomes" id="UP001149090">
    <property type="component" value="Unassembled WGS sequence"/>
</dbReference>
<comment type="caution">
    <text evidence="1">The sequence shown here is derived from an EMBL/GenBank/DDBJ whole genome shotgun (WGS) entry which is preliminary data.</text>
</comment>
<keyword evidence="2" id="KW-1185">Reference proteome</keyword>
<protein>
    <submittedName>
        <fullName evidence="1">Uncharacterized protein</fullName>
    </submittedName>
</protein>
<organism evidence="1 2">
    <name type="scientific">Anaeramoeba ignava</name>
    <name type="common">Anaerobic marine amoeba</name>
    <dbReference type="NCBI Taxonomy" id="1746090"/>
    <lineage>
        <taxon>Eukaryota</taxon>
        <taxon>Metamonada</taxon>
        <taxon>Anaeramoebidae</taxon>
        <taxon>Anaeramoeba</taxon>
    </lineage>
</organism>
<dbReference type="AlphaFoldDB" id="A0A9Q0LLJ2"/>
<evidence type="ECO:0000313" key="2">
    <source>
        <dbReference type="Proteomes" id="UP001149090"/>
    </source>
</evidence>
<dbReference type="EMBL" id="JAPDFW010000069">
    <property type="protein sequence ID" value="KAJ5074725.1"/>
    <property type="molecule type" value="Genomic_DNA"/>
</dbReference>
<proteinExistence type="predicted"/>
<gene>
    <name evidence="1" type="ORF">M0811_08080</name>
</gene>
<evidence type="ECO:0000313" key="1">
    <source>
        <dbReference type="EMBL" id="KAJ5074725.1"/>
    </source>
</evidence>
<sequence length="92" mass="10831">MTGKFNPNFNSNLNSLKIIQPKQNINFFALFNQNQQELPPFQLENYNKGKIIEENGLTQIQTSDSVPDFLVYYSYDIELKKDEEKIQIEKKI</sequence>
<reference evidence="1" key="1">
    <citation type="submission" date="2022-10" db="EMBL/GenBank/DDBJ databases">
        <title>Novel sulphate-reducing endosymbionts in the free-living metamonad Anaeramoeba.</title>
        <authorList>
            <person name="Jerlstrom-Hultqvist J."/>
            <person name="Cepicka I."/>
            <person name="Gallot-Lavallee L."/>
            <person name="Salas-Leiva D."/>
            <person name="Curtis B.A."/>
            <person name="Zahonova K."/>
            <person name="Pipaliya S."/>
            <person name="Dacks J."/>
            <person name="Roger A.J."/>
        </authorList>
    </citation>
    <scope>NUCLEOTIDE SEQUENCE</scope>
    <source>
        <strain evidence="1">BMAN</strain>
    </source>
</reference>
<accession>A0A9Q0LLJ2</accession>
<name>A0A9Q0LLJ2_ANAIG</name>